<dbReference type="GO" id="GO:0006874">
    <property type="term" value="P:intracellular calcium ion homeostasis"/>
    <property type="evidence" value="ECO:0007669"/>
    <property type="project" value="TreeGrafter"/>
</dbReference>
<evidence type="ECO:0000313" key="10">
    <source>
        <dbReference type="Proteomes" id="UP000823561"/>
    </source>
</evidence>
<dbReference type="PANTHER" id="PTHR13874">
    <property type="entry name" value="ENDOTHELIN"/>
    <property type="match status" value="1"/>
</dbReference>
<feature type="compositionally biased region" description="Polar residues" evidence="6">
    <location>
        <begin position="130"/>
        <end position="143"/>
    </location>
</feature>
<proteinExistence type="inferred from homology"/>
<dbReference type="InterPro" id="IPR020475">
    <property type="entry name" value="Endothelin"/>
</dbReference>
<dbReference type="GO" id="GO:0014826">
    <property type="term" value="P:vein smooth muscle contraction"/>
    <property type="evidence" value="ECO:0007669"/>
    <property type="project" value="TreeGrafter"/>
</dbReference>
<sequence>MASVHTTILILLSVWMTLQTGLGFPLSGGPDAGGAEGVPRVRNKRCSCTNQLDSECHYFCHLDIIWVNTPSKTTVYGLGSALSRRRRRSVGRCSCANPADHTCSRFCFYSSENPAIVLVKPWQSEQEAETSVLTVQRSPQASGPEQLAPQEPLNGARSEALTLIRELIRDSSLVMEEASHPRKRAPWALKPAYT</sequence>
<keyword evidence="3" id="KW-0964">Secreted</keyword>
<dbReference type="InterPro" id="IPR019764">
    <property type="entry name" value="Endothelin_toxin_CS"/>
</dbReference>
<feature type="signal peptide" evidence="7">
    <location>
        <begin position="1"/>
        <end position="23"/>
    </location>
</feature>
<dbReference type="PROSITE" id="PS00270">
    <property type="entry name" value="ENDOTHELIN"/>
    <property type="match status" value="2"/>
</dbReference>
<comment type="similarity">
    <text evidence="2">Belongs to the endothelin/sarafotoxin family.</text>
</comment>
<keyword evidence="4" id="KW-0838">Vasoactive</keyword>
<dbReference type="GO" id="GO:0019229">
    <property type="term" value="P:regulation of vasoconstriction"/>
    <property type="evidence" value="ECO:0007669"/>
    <property type="project" value="InterPro"/>
</dbReference>
<gene>
    <name evidence="9" type="ORF">AALO_G00180100</name>
</gene>
<evidence type="ECO:0000256" key="2">
    <source>
        <dbReference type="ARBA" id="ARBA00010959"/>
    </source>
</evidence>
<comment type="subcellular location">
    <subcellularLocation>
        <location evidence="1">Secreted</location>
    </subcellularLocation>
</comment>
<evidence type="ECO:0000259" key="8">
    <source>
        <dbReference type="SMART" id="SM00272"/>
    </source>
</evidence>
<dbReference type="GO" id="GO:0003100">
    <property type="term" value="P:regulation of systemic arterial blood pressure by endothelin"/>
    <property type="evidence" value="ECO:0007669"/>
    <property type="project" value="TreeGrafter"/>
</dbReference>
<dbReference type="PRINTS" id="PR00365">
    <property type="entry name" value="ENDOTHELIN"/>
</dbReference>
<feature type="domain" description="Endothelin-like toxin" evidence="8">
    <location>
        <begin position="92"/>
        <end position="113"/>
    </location>
</feature>
<dbReference type="GO" id="GO:0005179">
    <property type="term" value="F:hormone activity"/>
    <property type="evidence" value="ECO:0007669"/>
    <property type="project" value="TreeGrafter"/>
</dbReference>
<dbReference type="GO" id="GO:0005615">
    <property type="term" value="C:extracellular space"/>
    <property type="evidence" value="ECO:0007669"/>
    <property type="project" value="TreeGrafter"/>
</dbReference>
<protein>
    <recommendedName>
        <fullName evidence="8">Endothelin-like toxin domain-containing protein</fullName>
    </recommendedName>
</protein>
<keyword evidence="7" id="KW-0732">Signal</keyword>
<feature type="region of interest" description="Disordered" evidence="6">
    <location>
        <begin position="130"/>
        <end position="154"/>
    </location>
</feature>
<comment type="caution">
    <text evidence="9">The sequence shown here is derived from an EMBL/GenBank/DDBJ whole genome shotgun (WGS) entry which is preliminary data.</text>
</comment>
<dbReference type="InterPro" id="IPR001928">
    <property type="entry name" value="Endothln-like_toxin"/>
</dbReference>
<reference evidence="9" key="1">
    <citation type="submission" date="2020-10" db="EMBL/GenBank/DDBJ databases">
        <title>Chromosome-scale genome assembly of the Allis shad, Alosa alosa.</title>
        <authorList>
            <person name="Margot Z."/>
            <person name="Christophe K."/>
            <person name="Cabau C."/>
            <person name="Louis A."/>
            <person name="Berthelot C."/>
            <person name="Parey E."/>
            <person name="Roest Crollius H."/>
            <person name="Montfort J."/>
            <person name="Robinson-Rechavi M."/>
            <person name="Bucao C."/>
            <person name="Bouchez O."/>
            <person name="Gislard M."/>
            <person name="Lluch J."/>
            <person name="Milhes M."/>
            <person name="Lampietro C."/>
            <person name="Lopez Roques C."/>
            <person name="Donnadieu C."/>
            <person name="Braasch I."/>
            <person name="Desvignes T."/>
            <person name="Postlethwait J."/>
            <person name="Bobe J."/>
            <person name="Guiguen Y."/>
        </authorList>
    </citation>
    <scope>NUCLEOTIDE SEQUENCE</scope>
    <source>
        <strain evidence="9">M-15738</strain>
        <tissue evidence="9">Blood</tissue>
    </source>
</reference>
<feature type="domain" description="Endothelin-like toxin" evidence="8">
    <location>
        <begin position="45"/>
        <end position="66"/>
    </location>
</feature>
<keyword evidence="10" id="KW-1185">Reference proteome</keyword>
<evidence type="ECO:0000256" key="1">
    <source>
        <dbReference type="ARBA" id="ARBA00004613"/>
    </source>
</evidence>
<name>A0AAV6GDM6_9TELE</name>
<evidence type="ECO:0000256" key="6">
    <source>
        <dbReference type="SAM" id="MobiDB-lite"/>
    </source>
</evidence>
<dbReference type="SMART" id="SM00272">
    <property type="entry name" value="END"/>
    <property type="match status" value="2"/>
</dbReference>
<keyword evidence="5" id="KW-0839">Vasoconstrictor</keyword>
<dbReference type="EMBL" id="JADWDJ010000013">
    <property type="protein sequence ID" value="KAG5271462.1"/>
    <property type="molecule type" value="Genomic_DNA"/>
</dbReference>
<evidence type="ECO:0000313" key="9">
    <source>
        <dbReference type="EMBL" id="KAG5271462.1"/>
    </source>
</evidence>
<accession>A0AAV6GDM6</accession>
<evidence type="ECO:0000256" key="3">
    <source>
        <dbReference type="ARBA" id="ARBA00022525"/>
    </source>
</evidence>
<dbReference type="PANTHER" id="PTHR13874:SF9">
    <property type="entry name" value="ENDOTHELIN-2"/>
    <property type="match status" value="1"/>
</dbReference>
<dbReference type="AlphaFoldDB" id="A0AAV6GDM6"/>
<evidence type="ECO:0000256" key="4">
    <source>
        <dbReference type="ARBA" id="ARBA00022858"/>
    </source>
</evidence>
<evidence type="ECO:0000256" key="7">
    <source>
        <dbReference type="SAM" id="SignalP"/>
    </source>
</evidence>
<dbReference type="Pfam" id="PF00322">
    <property type="entry name" value="Endothelin"/>
    <property type="match status" value="1"/>
</dbReference>
<feature type="chain" id="PRO_5043529200" description="Endothelin-like toxin domain-containing protein" evidence="7">
    <location>
        <begin position="24"/>
        <end position="194"/>
    </location>
</feature>
<evidence type="ECO:0000256" key="5">
    <source>
        <dbReference type="ARBA" id="ARBA00023322"/>
    </source>
</evidence>
<organism evidence="9 10">
    <name type="scientific">Alosa alosa</name>
    <name type="common">allis shad</name>
    <dbReference type="NCBI Taxonomy" id="278164"/>
    <lineage>
        <taxon>Eukaryota</taxon>
        <taxon>Metazoa</taxon>
        <taxon>Chordata</taxon>
        <taxon>Craniata</taxon>
        <taxon>Vertebrata</taxon>
        <taxon>Euteleostomi</taxon>
        <taxon>Actinopterygii</taxon>
        <taxon>Neopterygii</taxon>
        <taxon>Teleostei</taxon>
        <taxon>Clupei</taxon>
        <taxon>Clupeiformes</taxon>
        <taxon>Clupeoidei</taxon>
        <taxon>Clupeidae</taxon>
        <taxon>Alosa</taxon>
    </lineage>
</organism>
<dbReference type="GO" id="GO:0031708">
    <property type="term" value="F:endothelin B receptor binding"/>
    <property type="evidence" value="ECO:0007669"/>
    <property type="project" value="TreeGrafter"/>
</dbReference>
<dbReference type="Proteomes" id="UP000823561">
    <property type="component" value="Chromosome 13"/>
</dbReference>